<organism evidence="7">
    <name type="scientific">Aureoumbra lagunensis</name>
    <dbReference type="NCBI Taxonomy" id="44058"/>
    <lineage>
        <taxon>Eukaryota</taxon>
        <taxon>Sar</taxon>
        <taxon>Stramenopiles</taxon>
        <taxon>Ochrophyta</taxon>
        <taxon>Pelagophyceae</taxon>
        <taxon>Pelagomonadales</taxon>
        <taxon>Aureoumbra</taxon>
    </lineage>
</organism>
<dbReference type="GO" id="GO:0008270">
    <property type="term" value="F:zinc ion binding"/>
    <property type="evidence" value="ECO:0007669"/>
    <property type="project" value="UniProtKB-KW"/>
</dbReference>
<dbReference type="PANTHER" id="PTHR47355:SF1">
    <property type="entry name" value="E3 UBIQUITIN-PROTEIN LIGASE SPL2"/>
    <property type="match status" value="1"/>
</dbReference>
<accession>A0A7S3K3L9</accession>
<evidence type="ECO:0000256" key="2">
    <source>
        <dbReference type="ARBA" id="ARBA00022771"/>
    </source>
</evidence>
<protein>
    <recommendedName>
        <fullName evidence="6">RING-type domain-containing protein</fullName>
    </recommendedName>
</protein>
<feature type="domain" description="RING-type" evidence="6">
    <location>
        <begin position="228"/>
        <end position="266"/>
    </location>
</feature>
<dbReference type="Pfam" id="PF13920">
    <property type="entry name" value="zf-C3HC4_3"/>
    <property type="match status" value="1"/>
</dbReference>
<dbReference type="AlphaFoldDB" id="A0A7S3K3L9"/>
<dbReference type="InterPro" id="IPR001841">
    <property type="entry name" value="Znf_RING"/>
</dbReference>
<evidence type="ECO:0000313" key="7">
    <source>
        <dbReference type="EMBL" id="CAE0373900.1"/>
    </source>
</evidence>
<keyword evidence="1" id="KW-0479">Metal-binding</keyword>
<evidence type="ECO:0000259" key="6">
    <source>
        <dbReference type="PROSITE" id="PS50089"/>
    </source>
</evidence>
<sequence>MWSNFQENSNREESKQENKEKEEKMNVKTKNKMRGEKVIKKKKKKAVTLLPSSISSKTSSERRPPPAVLAPKCISCGRSVLPATMEGFEAHSKICPAGEECWNYAAAQNASDPMNLIDKAIELKGGLKGTVIGIRPHRLRRWLHPSHQIIFDSGREDTVQLDDTTGVGQKFRFLDEVEDTERKALNKKRLELELLAAKQHAADLEKAQIVKHHEISRVQRQLEESTLCAVCLDKPKSTALVPCGHRLCLLCASKFHQQLHSCPVCRRHVRSTLRVYN</sequence>
<feature type="compositionally biased region" description="Basic and acidic residues" evidence="5">
    <location>
        <begin position="9"/>
        <end position="26"/>
    </location>
</feature>
<keyword evidence="2 4" id="KW-0863">Zinc-finger</keyword>
<evidence type="ECO:0000256" key="1">
    <source>
        <dbReference type="ARBA" id="ARBA00022723"/>
    </source>
</evidence>
<keyword evidence="3" id="KW-0862">Zinc</keyword>
<dbReference type="GO" id="GO:0004842">
    <property type="term" value="F:ubiquitin-protein transferase activity"/>
    <property type="evidence" value="ECO:0007669"/>
    <property type="project" value="InterPro"/>
</dbReference>
<proteinExistence type="predicted"/>
<dbReference type="PROSITE" id="PS00518">
    <property type="entry name" value="ZF_RING_1"/>
    <property type="match status" value="1"/>
</dbReference>
<dbReference type="SMART" id="SM00184">
    <property type="entry name" value="RING"/>
    <property type="match status" value="1"/>
</dbReference>
<evidence type="ECO:0000256" key="5">
    <source>
        <dbReference type="SAM" id="MobiDB-lite"/>
    </source>
</evidence>
<dbReference type="Gene3D" id="3.30.40.10">
    <property type="entry name" value="Zinc/RING finger domain, C3HC4 (zinc finger)"/>
    <property type="match status" value="1"/>
</dbReference>
<evidence type="ECO:0000256" key="4">
    <source>
        <dbReference type="PROSITE-ProRule" id="PRU00175"/>
    </source>
</evidence>
<dbReference type="InterPro" id="IPR044247">
    <property type="entry name" value="SPL2-like"/>
</dbReference>
<dbReference type="PANTHER" id="PTHR47355">
    <property type="entry name" value="E3 UBIQUITIN-PROTEIN LIGASE SPL2"/>
    <property type="match status" value="1"/>
</dbReference>
<name>A0A7S3K3L9_9STRA</name>
<feature type="region of interest" description="Disordered" evidence="5">
    <location>
        <begin position="1"/>
        <end position="66"/>
    </location>
</feature>
<dbReference type="InterPro" id="IPR013083">
    <property type="entry name" value="Znf_RING/FYVE/PHD"/>
</dbReference>
<reference evidence="7" key="1">
    <citation type="submission" date="2021-01" db="EMBL/GenBank/DDBJ databases">
        <authorList>
            <person name="Corre E."/>
            <person name="Pelletier E."/>
            <person name="Niang G."/>
            <person name="Scheremetjew M."/>
            <person name="Finn R."/>
            <person name="Kale V."/>
            <person name="Holt S."/>
            <person name="Cochrane G."/>
            <person name="Meng A."/>
            <person name="Brown T."/>
            <person name="Cohen L."/>
        </authorList>
    </citation>
    <scope>NUCLEOTIDE SEQUENCE</scope>
    <source>
        <strain evidence="7">CCMP1510</strain>
    </source>
</reference>
<dbReference type="InterPro" id="IPR017907">
    <property type="entry name" value="Znf_RING_CS"/>
</dbReference>
<evidence type="ECO:0000256" key="3">
    <source>
        <dbReference type="ARBA" id="ARBA00022833"/>
    </source>
</evidence>
<dbReference type="PROSITE" id="PS50089">
    <property type="entry name" value="ZF_RING_2"/>
    <property type="match status" value="1"/>
</dbReference>
<gene>
    <name evidence="7" type="ORF">ALAG00032_LOCUS14702</name>
</gene>
<dbReference type="SUPFAM" id="SSF57850">
    <property type="entry name" value="RING/U-box"/>
    <property type="match status" value="1"/>
</dbReference>
<dbReference type="EMBL" id="HBIJ01022499">
    <property type="protein sequence ID" value="CAE0373900.1"/>
    <property type="molecule type" value="Transcribed_RNA"/>
</dbReference>